<organism evidence="6 7">
    <name type="scientific">Prevotella intermedia</name>
    <dbReference type="NCBI Taxonomy" id="28131"/>
    <lineage>
        <taxon>Bacteria</taxon>
        <taxon>Pseudomonadati</taxon>
        <taxon>Bacteroidota</taxon>
        <taxon>Bacteroidia</taxon>
        <taxon>Bacteroidales</taxon>
        <taxon>Prevotellaceae</taxon>
        <taxon>Prevotella</taxon>
    </lineage>
</organism>
<dbReference type="InterPro" id="IPR018060">
    <property type="entry name" value="HTH_AraC"/>
</dbReference>
<name>A0A0S3UKE4_PREIN</name>
<dbReference type="PANTHER" id="PTHR43280">
    <property type="entry name" value="ARAC-FAMILY TRANSCRIPTIONAL REGULATOR"/>
    <property type="match status" value="1"/>
</dbReference>
<proteinExistence type="predicted"/>
<feature type="transmembrane region" description="Helical" evidence="4">
    <location>
        <begin position="132"/>
        <end position="155"/>
    </location>
</feature>
<dbReference type="AlphaFoldDB" id="A0A0S3UKE4"/>
<reference evidence="6 7" key="1">
    <citation type="journal article" date="2016" name="DNA Res.">
        <title>The complete genome sequencing of Prevotella intermedia strain OMA14 and a subsequent fine-scale, intra-species genomic comparison reveal an unusual amplification of conjugative and mobile transposons and identify a novel Prevotella-lineage-specific repeat.</title>
        <authorList>
            <person name="Naito M."/>
            <person name="Ogura Y."/>
            <person name="Itoh T."/>
            <person name="Shoji M."/>
            <person name="Okamoto M."/>
            <person name="Hayashi T."/>
            <person name="Nakayama K."/>
        </authorList>
    </citation>
    <scope>NUCLEOTIDE SEQUENCE [LARGE SCALE GENOMIC DNA]</scope>
    <source>
        <strain evidence="6 7">OMA14</strain>
    </source>
</reference>
<evidence type="ECO:0000256" key="4">
    <source>
        <dbReference type="SAM" id="Phobius"/>
    </source>
</evidence>
<keyword evidence="1" id="KW-0805">Transcription regulation</keyword>
<dbReference type="SMART" id="SM00342">
    <property type="entry name" value="HTH_ARAC"/>
    <property type="match status" value="1"/>
</dbReference>
<evidence type="ECO:0000259" key="5">
    <source>
        <dbReference type="PROSITE" id="PS01124"/>
    </source>
</evidence>
<keyword evidence="2" id="KW-0238">DNA-binding</keyword>
<feature type="transmembrane region" description="Helical" evidence="4">
    <location>
        <begin position="6"/>
        <end position="30"/>
    </location>
</feature>
<evidence type="ECO:0000313" key="7">
    <source>
        <dbReference type="Proteomes" id="UP000217431"/>
    </source>
</evidence>
<dbReference type="EMBL" id="AP014597">
    <property type="protein sequence ID" value="BAU17972.1"/>
    <property type="molecule type" value="Genomic_DNA"/>
</dbReference>
<dbReference type="SUPFAM" id="SSF46689">
    <property type="entry name" value="Homeodomain-like"/>
    <property type="match status" value="1"/>
</dbReference>
<keyword evidence="4" id="KW-0812">Transmembrane</keyword>
<dbReference type="Proteomes" id="UP000217431">
    <property type="component" value="Chromosome I"/>
</dbReference>
<evidence type="ECO:0000313" key="6">
    <source>
        <dbReference type="EMBL" id="BAU17972.1"/>
    </source>
</evidence>
<feature type="domain" description="HTH araC/xylS-type" evidence="5">
    <location>
        <begin position="271"/>
        <end position="370"/>
    </location>
</feature>
<feature type="transmembrane region" description="Helical" evidence="4">
    <location>
        <begin position="79"/>
        <end position="96"/>
    </location>
</feature>
<dbReference type="PROSITE" id="PS01124">
    <property type="entry name" value="HTH_ARAC_FAMILY_2"/>
    <property type="match status" value="1"/>
</dbReference>
<keyword evidence="4" id="KW-0472">Membrane</keyword>
<evidence type="ECO:0000256" key="2">
    <source>
        <dbReference type="ARBA" id="ARBA00023125"/>
    </source>
</evidence>
<sequence length="374" mass="44167">MTTENLVQSILNASWGIYLVFIFIFIFMRIPKRKIFAPYRRSRGFMVVAFFFLFSQIFLGWTLPKNTLPAEVLAAFDTPFFYMELIFLCLAFFHLLDHSFGTFKRVLFDLLSWCVVCATCLTSLTIKNHTFQIILAFVGSFMLICFTIVCVLRFLRMHKIARTQLDTYYTDQMYNFVLWIRRSIMFIVLFGVFSVVVLFAPYIFRVVYFVAATIMNVYIAVSFINYSFVFERVERSFRLSYEQQILLKKTQTRTSSIKKEDILTEAQKGLMRIWLSNEEYCNSDLTIDSVAREIKTNRSYLSRYINETYNSNFSSWISSLRIRKAKQIMQSDTTLTIEEIAYKVGFSSSSYFIQIFLRLEGTTPLRWLNTRQKV</sequence>
<keyword evidence="4" id="KW-1133">Transmembrane helix</keyword>
<protein>
    <recommendedName>
        <fullName evidence="5">HTH araC/xylS-type domain-containing protein</fullName>
    </recommendedName>
</protein>
<keyword evidence="3" id="KW-0804">Transcription</keyword>
<dbReference type="RefSeq" id="WP_096405772.1">
    <property type="nucleotide sequence ID" value="NZ_AP014597.1"/>
</dbReference>
<dbReference type="GO" id="GO:0043565">
    <property type="term" value="F:sequence-specific DNA binding"/>
    <property type="evidence" value="ECO:0007669"/>
    <property type="project" value="InterPro"/>
</dbReference>
<dbReference type="STRING" id="28131.BWX40_00875"/>
<dbReference type="PANTHER" id="PTHR43280:SF2">
    <property type="entry name" value="HTH-TYPE TRANSCRIPTIONAL REGULATOR EXSA"/>
    <property type="match status" value="1"/>
</dbReference>
<feature type="transmembrane region" description="Helical" evidence="4">
    <location>
        <begin position="108"/>
        <end position="126"/>
    </location>
</feature>
<accession>A0A0S3UKE4</accession>
<dbReference type="Gene3D" id="1.10.10.60">
    <property type="entry name" value="Homeodomain-like"/>
    <property type="match status" value="2"/>
</dbReference>
<dbReference type="InterPro" id="IPR018062">
    <property type="entry name" value="HTH_AraC-typ_CS"/>
</dbReference>
<dbReference type="PROSITE" id="PS00041">
    <property type="entry name" value="HTH_ARAC_FAMILY_1"/>
    <property type="match status" value="1"/>
</dbReference>
<feature type="transmembrane region" description="Helical" evidence="4">
    <location>
        <begin position="206"/>
        <end position="229"/>
    </location>
</feature>
<evidence type="ECO:0000256" key="3">
    <source>
        <dbReference type="ARBA" id="ARBA00023163"/>
    </source>
</evidence>
<dbReference type="InterPro" id="IPR009057">
    <property type="entry name" value="Homeodomain-like_sf"/>
</dbReference>
<feature type="transmembrane region" description="Helical" evidence="4">
    <location>
        <begin position="176"/>
        <end position="200"/>
    </location>
</feature>
<evidence type="ECO:0000256" key="1">
    <source>
        <dbReference type="ARBA" id="ARBA00023015"/>
    </source>
</evidence>
<dbReference type="Pfam" id="PF12833">
    <property type="entry name" value="HTH_18"/>
    <property type="match status" value="1"/>
</dbReference>
<gene>
    <name evidence="6" type="ORF">PIOMA14_I_1464</name>
</gene>
<feature type="transmembrane region" description="Helical" evidence="4">
    <location>
        <begin position="42"/>
        <end position="59"/>
    </location>
</feature>
<dbReference type="GO" id="GO:0003700">
    <property type="term" value="F:DNA-binding transcription factor activity"/>
    <property type="evidence" value="ECO:0007669"/>
    <property type="project" value="InterPro"/>
</dbReference>